<reference evidence="2" key="1">
    <citation type="journal article" name="BMC Genomics">
        <title>Long-read sequencing and de novo genome assembly of marine medaka (Oryzias melastigma).</title>
        <authorList>
            <person name="Liang P."/>
            <person name="Saqib H.S.A."/>
            <person name="Ni X."/>
            <person name="Shen Y."/>
        </authorList>
    </citation>
    <scope>NUCLEOTIDE SEQUENCE</scope>
    <source>
        <strain evidence="2">Bigg-433</strain>
    </source>
</reference>
<evidence type="ECO:0000313" key="2">
    <source>
        <dbReference type="EMBL" id="KAF6723576.1"/>
    </source>
</evidence>
<dbReference type="InterPro" id="IPR000270">
    <property type="entry name" value="PB1_dom"/>
</dbReference>
<evidence type="ECO:0000313" key="3">
    <source>
        <dbReference type="Proteomes" id="UP000646548"/>
    </source>
</evidence>
<dbReference type="SMART" id="SM00666">
    <property type="entry name" value="PB1"/>
    <property type="match status" value="1"/>
</dbReference>
<dbReference type="Gene3D" id="3.10.20.90">
    <property type="entry name" value="Phosphatidylinositol 3-kinase Catalytic Subunit, Chain A, domain 1"/>
    <property type="match status" value="1"/>
</dbReference>
<dbReference type="SUPFAM" id="SSF54277">
    <property type="entry name" value="CAD &amp; PB1 domains"/>
    <property type="match status" value="1"/>
</dbReference>
<keyword evidence="2" id="KW-0808">Transferase</keyword>
<dbReference type="PROSITE" id="PS51745">
    <property type="entry name" value="PB1"/>
    <property type="match status" value="1"/>
</dbReference>
<protein>
    <submittedName>
        <fullName evidence="2">Protein kinase C zeta type</fullName>
    </submittedName>
</protein>
<dbReference type="AlphaFoldDB" id="A0A834F6S5"/>
<dbReference type="EMBL" id="WKFB01000419">
    <property type="protein sequence ID" value="KAF6723576.1"/>
    <property type="molecule type" value="Genomic_DNA"/>
</dbReference>
<name>A0A834F6S5_ORYME</name>
<sequence length="182" mass="19805">METSAPSVLTQPALCFRDMLITDLPASVTFLQLCGEVRTMCSVAKHQPITLKWIDDEGDPCTISSQMELDEAFRIYGRTRSSGLLLHVFPSIPEQPGFPCPGEDTPPSSSFPVLPCFPSILLSLTQLRVSLGGVTLRCIPPAAEAGEGHSLTEARGERDVFFLLLLVVEAEAPSAEREETMK</sequence>
<dbReference type="GO" id="GO:0016301">
    <property type="term" value="F:kinase activity"/>
    <property type="evidence" value="ECO:0007669"/>
    <property type="project" value="UniProtKB-KW"/>
</dbReference>
<dbReference type="Proteomes" id="UP000646548">
    <property type="component" value="Unassembled WGS sequence"/>
</dbReference>
<comment type="caution">
    <text evidence="2">The sequence shown here is derived from an EMBL/GenBank/DDBJ whole genome shotgun (WGS) entry which is preliminary data.</text>
</comment>
<gene>
    <name evidence="2" type="ORF">FQA47_017085</name>
</gene>
<dbReference type="Pfam" id="PF00564">
    <property type="entry name" value="PB1"/>
    <property type="match status" value="1"/>
</dbReference>
<accession>A0A834F6S5</accession>
<evidence type="ECO:0000259" key="1">
    <source>
        <dbReference type="PROSITE" id="PS51745"/>
    </source>
</evidence>
<organism evidence="2 3">
    <name type="scientific">Oryzias melastigma</name>
    <name type="common">Marine medaka</name>
    <dbReference type="NCBI Taxonomy" id="30732"/>
    <lineage>
        <taxon>Eukaryota</taxon>
        <taxon>Metazoa</taxon>
        <taxon>Chordata</taxon>
        <taxon>Craniata</taxon>
        <taxon>Vertebrata</taxon>
        <taxon>Euteleostomi</taxon>
        <taxon>Actinopterygii</taxon>
        <taxon>Neopterygii</taxon>
        <taxon>Teleostei</taxon>
        <taxon>Neoteleostei</taxon>
        <taxon>Acanthomorphata</taxon>
        <taxon>Ovalentaria</taxon>
        <taxon>Atherinomorphae</taxon>
        <taxon>Beloniformes</taxon>
        <taxon>Adrianichthyidae</taxon>
        <taxon>Oryziinae</taxon>
        <taxon>Oryzias</taxon>
    </lineage>
</organism>
<proteinExistence type="predicted"/>
<keyword evidence="2" id="KW-0418">Kinase</keyword>
<dbReference type="InterPro" id="IPR053793">
    <property type="entry name" value="PB1-like"/>
</dbReference>
<dbReference type="FunFam" id="3.10.20.90:FF:000071">
    <property type="entry name" value="Protein kinase C"/>
    <property type="match status" value="1"/>
</dbReference>
<feature type="domain" description="PB1" evidence="1">
    <location>
        <begin position="1"/>
        <end position="91"/>
    </location>
</feature>